<feature type="compositionally biased region" description="Basic and acidic residues" evidence="2">
    <location>
        <begin position="160"/>
        <end position="174"/>
    </location>
</feature>
<dbReference type="AlphaFoldDB" id="A0A6G1HBS1"/>
<reference evidence="3" key="1">
    <citation type="journal article" date="2020" name="Stud. Mycol.">
        <title>101 Dothideomycetes genomes: a test case for predicting lifestyles and emergence of pathogens.</title>
        <authorList>
            <person name="Haridas S."/>
            <person name="Albert R."/>
            <person name="Binder M."/>
            <person name="Bloem J."/>
            <person name="Labutti K."/>
            <person name="Salamov A."/>
            <person name="Andreopoulos B."/>
            <person name="Baker S."/>
            <person name="Barry K."/>
            <person name="Bills G."/>
            <person name="Bluhm B."/>
            <person name="Cannon C."/>
            <person name="Castanera R."/>
            <person name="Culley D."/>
            <person name="Daum C."/>
            <person name="Ezra D."/>
            <person name="Gonzalez J."/>
            <person name="Henrissat B."/>
            <person name="Kuo A."/>
            <person name="Liang C."/>
            <person name="Lipzen A."/>
            <person name="Lutzoni F."/>
            <person name="Magnuson J."/>
            <person name="Mondo S."/>
            <person name="Nolan M."/>
            <person name="Ohm R."/>
            <person name="Pangilinan J."/>
            <person name="Park H.-J."/>
            <person name="Ramirez L."/>
            <person name="Alfaro M."/>
            <person name="Sun H."/>
            <person name="Tritt A."/>
            <person name="Yoshinaga Y."/>
            <person name="Zwiers L.-H."/>
            <person name="Turgeon B."/>
            <person name="Goodwin S."/>
            <person name="Spatafora J."/>
            <person name="Crous P."/>
            <person name="Grigoriev I."/>
        </authorList>
    </citation>
    <scope>NUCLEOTIDE SEQUENCE</scope>
    <source>
        <strain evidence="3">CBS 113979</strain>
    </source>
</reference>
<organism evidence="3 4">
    <name type="scientific">Aulographum hederae CBS 113979</name>
    <dbReference type="NCBI Taxonomy" id="1176131"/>
    <lineage>
        <taxon>Eukaryota</taxon>
        <taxon>Fungi</taxon>
        <taxon>Dikarya</taxon>
        <taxon>Ascomycota</taxon>
        <taxon>Pezizomycotina</taxon>
        <taxon>Dothideomycetes</taxon>
        <taxon>Pleosporomycetidae</taxon>
        <taxon>Aulographales</taxon>
        <taxon>Aulographaceae</taxon>
    </lineage>
</organism>
<accession>A0A6G1HBS1</accession>
<keyword evidence="4" id="KW-1185">Reference proteome</keyword>
<gene>
    <name evidence="3" type="ORF">K402DRAFT_439997</name>
</gene>
<dbReference type="Proteomes" id="UP000800041">
    <property type="component" value="Unassembled WGS sequence"/>
</dbReference>
<feature type="region of interest" description="Disordered" evidence="2">
    <location>
        <begin position="1"/>
        <end position="40"/>
    </location>
</feature>
<keyword evidence="1" id="KW-0175">Coiled coil</keyword>
<feature type="region of interest" description="Disordered" evidence="2">
    <location>
        <begin position="160"/>
        <end position="188"/>
    </location>
</feature>
<evidence type="ECO:0000313" key="4">
    <source>
        <dbReference type="Proteomes" id="UP000800041"/>
    </source>
</evidence>
<evidence type="ECO:0000256" key="2">
    <source>
        <dbReference type="SAM" id="MobiDB-lite"/>
    </source>
</evidence>
<protein>
    <submittedName>
        <fullName evidence="3">Uncharacterized protein</fullName>
    </submittedName>
</protein>
<feature type="coiled-coil region" evidence="1">
    <location>
        <begin position="95"/>
        <end position="127"/>
    </location>
</feature>
<evidence type="ECO:0000256" key="1">
    <source>
        <dbReference type="SAM" id="Coils"/>
    </source>
</evidence>
<evidence type="ECO:0000313" key="3">
    <source>
        <dbReference type="EMBL" id="KAF1990492.1"/>
    </source>
</evidence>
<proteinExistence type="predicted"/>
<sequence>MLSSMNVSKLPVRNGRNRKYQARSPRSTPPRQRMSGGGSNTRCRIFLHGLGFPLEVRKVFKNPKRRQYKRCGDLTGGKPMVFGIGKVKKRLPRVRDKMKQEAVKERINALKLERQLAKELYQHAEKLRLEAEWNLLVGKEEERKDHEGIPVMEPVLKRVEEDIDGRSKNLSEERENLEDEREELRKKR</sequence>
<name>A0A6G1HBS1_9PEZI</name>
<dbReference type="EMBL" id="ML977142">
    <property type="protein sequence ID" value="KAF1990492.1"/>
    <property type="molecule type" value="Genomic_DNA"/>
</dbReference>